<evidence type="ECO:0000313" key="7">
    <source>
        <dbReference type="EMBL" id="PRP84201.1"/>
    </source>
</evidence>
<evidence type="ECO:0000256" key="3">
    <source>
        <dbReference type="ARBA" id="ARBA00022989"/>
    </source>
</evidence>
<dbReference type="GO" id="GO:0061513">
    <property type="term" value="F:glucose 6-phosphate:phosphate antiporter activity"/>
    <property type="evidence" value="ECO:0007669"/>
    <property type="project" value="TreeGrafter"/>
</dbReference>
<dbReference type="InterPro" id="IPR036259">
    <property type="entry name" value="MFS_trans_sf"/>
</dbReference>
<keyword evidence="8" id="KW-1185">Reference proteome</keyword>
<feature type="transmembrane region" description="Helical" evidence="6">
    <location>
        <begin position="104"/>
        <end position="123"/>
    </location>
</feature>
<keyword evidence="2 6" id="KW-0812">Transmembrane</keyword>
<evidence type="ECO:0000256" key="1">
    <source>
        <dbReference type="ARBA" id="ARBA00004127"/>
    </source>
</evidence>
<dbReference type="STRING" id="1890364.A0A2P6NJR2"/>
<proteinExistence type="predicted"/>
<feature type="compositionally biased region" description="Basic and acidic residues" evidence="5">
    <location>
        <begin position="232"/>
        <end position="241"/>
    </location>
</feature>
<dbReference type="GO" id="GO:0035435">
    <property type="term" value="P:phosphate ion transmembrane transport"/>
    <property type="evidence" value="ECO:0007669"/>
    <property type="project" value="TreeGrafter"/>
</dbReference>
<comment type="subcellular location">
    <subcellularLocation>
        <location evidence="1">Endomembrane system</location>
        <topology evidence="1">Multi-pass membrane protein</topology>
    </subcellularLocation>
</comment>
<evidence type="ECO:0000256" key="6">
    <source>
        <dbReference type="SAM" id="Phobius"/>
    </source>
</evidence>
<dbReference type="Gene3D" id="1.20.1250.20">
    <property type="entry name" value="MFS general substrate transporter like domains"/>
    <property type="match status" value="1"/>
</dbReference>
<dbReference type="PANTHER" id="PTHR43826">
    <property type="entry name" value="GLUCOSE-6-PHOSPHATE EXCHANGER SLC37A4"/>
    <property type="match status" value="1"/>
</dbReference>
<accession>A0A2P6NJR2</accession>
<reference evidence="7 8" key="1">
    <citation type="journal article" date="2018" name="Genome Biol. Evol.">
        <title>Multiple Roots of Fruiting Body Formation in Amoebozoa.</title>
        <authorList>
            <person name="Hillmann F."/>
            <person name="Forbes G."/>
            <person name="Novohradska S."/>
            <person name="Ferling I."/>
            <person name="Riege K."/>
            <person name="Groth M."/>
            <person name="Westermann M."/>
            <person name="Marz M."/>
            <person name="Spaller T."/>
            <person name="Winckler T."/>
            <person name="Schaap P."/>
            <person name="Glockner G."/>
        </authorList>
    </citation>
    <scope>NUCLEOTIDE SEQUENCE [LARGE SCALE GENOMIC DNA]</scope>
    <source>
        <strain evidence="7 8">Jena</strain>
    </source>
</reference>
<feature type="transmembrane region" description="Helical" evidence="6">
    <location>
        <begin position="192"/>
        <end position="214"/>
    </location>
</feature>
<evidence type="ECO:0000256" key="5">
    <source>
        <dbReference type="SAM" id="MobiDB-lite"/>
    </source>
</evidence>
<dbReference type="GO" id="GO:0016020">
    <property type="term" value="C:membrane"/>
    <property type="evidence" value="ECO:0007669"/>
    <property type="project" value="UniProtKB-ARBA"/>
</dbReference>
<evidence type="ECO:0000256" key="4">
    <source>
        <dbReference type="ARBA" id="ARBA00023136"/>
    </source>
</evidence>
<dbReference type="OrthoDB" id="3639251at2759"/>
<feature type="transmembrane region" description="Helical" evidence="6">
    <location>
        <begin position="34"/>
        <end position="58"/>
    </location>
</feature>
<dbReference type="Pfam" id="PF07690">
    <property type="entry name" value="MFS_1"/>
    <property type="match status" value="1"/>
</dbReference>
<comment type="caution">
    <text evidence="7">The sequence shown here is derived from an EMBL/GenBank/DDBJ whole genome shotgun (WGS) entry which is preliminary data.</text>
</comment>
<keyword evidence="3 6" id="KW-1133">Transmembrane helix</keyword>
<name>A0A2P6NJR2_9EUKA</name>
<dbReference type="SUPFAM" id="SSF103473">
    <property type="entry name" value="MFS general substrate transporter"/>
    <property type="match status" value="1"/>
</dbReference>
<feature type="region of interest" description="Disordered" evidence="5">
    <location>
        <begin position="296"/>
        <end position="322"/>
    </location>
</feature>
<dbReference type="AlphaFoldDB" id="A0A2P6NJR2"/>
<gene>
    <name evidence="7" type="ORF">PROFUN_08401</name>
</gene>
<dbReference type="InterPro" id="IPR051337">
    <property type="entry name" value="OPA_Antiporter"/>
</dbReference>
<evidence type="ECO:0000313" key="8">
    <source>
        <dbReference type="Proteomes" id="UP000241769"/>
    </source>
</evidence>
<feature type="transmembrane region" description="Helical" evidence="6">
    <location>
        <begin position="129"/>
        <end position="153"/>
    </location>
</feature>
<dbReference type="EMBL" id="MDYQ01000068">
    <property type="protein sequence ID" value="PRP84201.1"/>
    <property type="molecule type" value="Genomic_DNA"/>
</dbReference>
<sequence>QSPAIHLDLEADRKTEHHHVGDVDLVNMIFKNKVVWLLFLSNLCMYTVRISILDWILLFAMESRGLTTTGASSCVFWFELFSLAGGFASSYYSDKHCKGNRIPACLYFSAGTALWCVALYSFVSTSYFVNVFIIGMIGFFLNGPHTLLAVAATELVDPRASGTSLGLIGGAVGAAGIAAGMPMGMIIRDQGWNVYVLCLVVTSTMMTVCCFILHTDSEKKEENRSKKKHADRGKGTDQTHHGMAEANRPELFGHPNNQLLTEWESQFDQRVLTVLYESLGRNNTVLVHKDLFGDLNQQQPTQSKRKHSEDANSTGNPVKKQRQGHITLEQLPIEILEHIIRLLLPRAHFRRFSPLFRSLFHLMLCNRNLYNIIHPIYLKHFLSRLSLPFNFPGQVGSYFAKHSETAPLVRTLDLRLHDSERESLEVFKTSKLFPSLRRIKIDIDYDTDRRAVFSSLEKVNLACVKIRMVRMEDGLMESYYDCIEHNLIKPSLEHLELRIIPMKKEGFFFALDRDRTFVQQIEICQNLTKLKLPSYMQSGLTQRTWPLLQRFKLYYETALLIQPTDSDEGYDPSLFSDFYERHPCIKDISLQFTGDVKSNQLPNLERVHCNWQSIEAVISPLSDGTYRPIRSIKVMKDIRQEQKRFSHHLQRLPLLTQLRNVPLSQEGLCHLPPSLEVLGLLAIQSGLIMEQPPLPLPLPPLPKLKELSIKVLDGLESAIEVEDGVCPLAVWLKRWLEGIPTLEHFRIDNKWNVCGEMEVWVDVRGGTVRVTYDDGTSEYVDVHVGSA</sequence>
<feature type="transmembrane region" description="Helical" evidence="6">
    <location>
        <begin position="165"/>
        <end position="186"/>
    </location>
</feature>
<dbReference type="GO" id="GO:0012505">
    <property type="term" value="C:endomembrane system"/>
    <property type="evidence" value="ECO:0007669"/>
    <property type="project" value="UniProtKB-SubCell"/>
</dbReference>
<dbReference type="PANTHER" id="PTHR43826:SF3">
    <property type="entry name" value="GLUCOSE-6-PHOSPHATE EXCHANGER SLC37A4"/>
    <property type="match status" value="1"/>
</dbReference>
<evidence type="ECO:0000256" key="2">
    <source>
        <dbReference type="ARBA" id="ARBA00022692"/>
    </source>
</evidence>
<dbReference type="InterPro" id="IPR011701">
    <property type="entry name" value="MFS"/>
</dbReference>
<feature type="transmembrane region" description="Helical" evidence="6">
    <location>
        <begin position="70"/>
        <end position="92"/>
    </location>
</feature>
<protein>
    <submittedName>
        <fullName evidence="7">Putative hexose phosphate transport protein</fullName>
    </submittedName>
</protein>
<feature type="non-terminal residue" evidence="7">
    <location>
        <position position="1"/>
    </location>
</feature>
<organism evidence="7 8">
    <name type="scientific">Planoprotostelium fungivorum</name>
    <dbReference type="NCBI Taxonomy" id="1890364"/>
    <lineage>
        <taxon>Eukaryota</taxon>
        <taxon>Amoebozoa</taxon>
        <taxon>Evosea</taxon>
        <taxon>Variosea</taxon>
        <taxon>Cavosteliida</taxon>
        <taxon>Cavosteliaceae</taxon>
        <taxon>Planoprotostelium</taxon>
    </lineage>
</organism>
<dbReference type="Proteomes" id="UP000241769">
    <property type="component" value="Unassembled WGS sequence"/>
</dbReference>
<feature type="region of interest" description="Disordered" evidence="5">
    <location>
        <begin position="221"/>
        <end position="241"/>
    </location>
</feature>
<keyword evidence="4 6" id="KW-0472">Membrane</keyword>
<dbReference type="InParanoid" id="A0A2P6NJR2"/>